<keyword evidence="6" id="KW-0030">Aminoacyl-tRNA synthetase</keyword>
<dbReference type="InterPro" id="IPR004188">
    <property type="entry name" value="Phe-tRNA_ligase_II_N"/>
</dbReference>
<accession>A0A0G1B4T3</accession>
<dbReference type="Pfam" id="PF01409">
    <property type="entry name" value="tRNA-synt_2d"/>
    <property type="match status" value="1"/>
</dbReference>
<comment type="catalytic activity">
    <reaction evidence="7">
        <text>tRNA(Phe) + L-phenylalanine + ATP = L-phenylalanyl-tRNA(Phe) + AMP + diphosphate + H(+)</text>
        <dbReference type="Rhea" id="RHEA:19413"/>
        <dbReference type="Rhea" id="RHEA-COMP:9668"/>
        <dbReference type="Rhea" id="RHEA-COMP:9699"/>
        <dbReference type="ChEBI" id="CHEBI:15378"/>
        <dbReference type="ChEBI" id="CHEBI:30616"/>
        <dbReference type="ChEBI" id="CHEBI:33019"/>
        <dbReference type="ChEBI" id="CHEBI:58095"/>
        <dbReference type="ChEBI" id="CHEBI:78442"/>
        <dbReference type="ChEBI" id="CHEBI:78531"/>
        <dbReference type="ChEBI" id="CHEBI:456215"/>
        <dbReference type="EC" id="6.1.1.20"/>
    </reaction>
</comment>
<evidence type="ECO:0000256" key="1">
    <source>
        <dbReference type="ARBA" id="ARBA00012814"/>
    </source>
</evidence>
<dbReference type="PANTHER" id="PTHR11538">
    <property type="entry name" value="PHENYLALANYL-TRNA SYNTHETASE"/>
    <property type="match status" value="1"/>
</dbReference>
<dbReference type="PATRIC" id="fig|1618356.3.peg.390"/>
<dbReference type="InterPro" id="IPR010978">
    <property type="entry name" value="tRNA-bd_arm"/>
</dbReference>
<dbReference type="InterPro" id="IPR045864">
    <property type="entry name" value="aa-tRNA-synth_II/BPL/LPL"/>
</dbReference>
<evidence type="ECO:0000256" key="4">
    <source>
        <dbReference type="ARBA" id="ARBA00022840"/>
    </source>
</evidence>
<dbReference type="SUPFAM" id="SSF46589">
    <property type="entry name" value="tRNA-binding arm"/>
    <property type="match status" value="1"/>
</dbReference>
<dbReference type="EC" id="6.1.1.20" evidence="1"/>
<dbReference type="Gene3D" id="3.30.930.10">
    <property type="entry name" value="Bira Bifunctional Protein, Domain 2"/>
    <property type="match status" value="1"/>
</dbReference>
<gene>
    <name evidence="9" type="ORF">UU93_C0006G0032</name>
</gene>
<keyword evidence="5" id="KW-0648">Protein biosynthesis</keyword>
<dbReference type="InterPro" id="IPR002319">
    <property type="entry name" value="Phenylalanyl-tRNA_Synthase"/>
</dbReference>
<dbReference type="SUPFAM" id="SSF55681">
    <property type="entry name" value="Class II aaRS and biotin synthetases"/>
    <property type="match status" value="1"/>
</dbReference>
<dbReference type="Pfam" id="PF02912">
    <property type="entry name" value="Phe_tRNA-synt_N"/>
    <property type="match status" value="1"/>
</dbReference>
<dbReference type="CDD" id="cd00496">
    <property type="entry name" value="PheRS_alpha_core"/>
    <property type="match status" value="1"/>
</dbReference>
<dbReference type="GO" id="GO:0004826">
    <property type="term" value="F:phenylalanine-tRNA ligase activity"/>
    <property type="evidence" value="ECO:0007669"/>
    <property type="project" value="UniProtKB-EC"/>
</dbReference>
<protein>
    <recommendedName>
        <fullName evidence="1">phenylalanine--tRNA ligase</fullName>
        <ecNumber evidence="1">6.1.1.20</ecNumber>
    </recommendedName>
</protein>
<keyword evidence="4" id="KW-0067">ATP-binding</keyword>
<evidence type="ECO:0000313" key="10">
    <source>
        <dbReference type="Proteomes" id="UP000034160"/>
    </source>
</evidence>
<dbReference type="GO" id="GO:0005737">
    <property type="term" value="C:cytoplasm"/>
    <property type="evidence" value="ECO:0007669"/>
    <property type="project" value="InterPro"/>
</dbReference>
<dbReference type="EMBL" id="LCCN01000006">
    <property type="protein sequence ID" value="KKS32553.1"/>
    <property type="molecule type" value="Genomic_DNA"/>
</dbReference>
<dbReference type="STRING" id="1618356.UU93_C0006G0032"/>
<reference evidence="9 10" key="1">
    <citation type="journal article" date="2015" name="Nature">
        <title>rRNA introns, odd ribosomes, and small enigmatic genomes across a large radiation of phyla.</title>
        <authorList>
            <person name="Brown C.T."/>
            <person name="Hug L.A."/>
            <person name="Thomas B.C."/>
            <person name="Sharon I."/>
            <person name="Castelle C.J."/>
            <person name="Singh A."/>
            <person name="Wilkins M.J."/>
            <person name="Williams K.H."/>
            <person name="Banfield J.F."/>
        </authorList>
    </citation>
    <scope>NUCLEOTIDE SEQUENCE [LARGE SCALE GENOMIC DNA]</scope>
</reference>
<sequence length="331" mass="37651">MREKLQNIKNEALAQIISVSDQEELERLRAHYLGKFGQLAQFAKELPKLSPEERINAGKIFNDAKTAIENAVNSKTQIQNPKSQNLDETLPGVPVRVGLLHPISAVAREMNDIFRYLGFSVADGPEIENDEFNFTRLNLPLNHPGRDLQDSLYIKEPNIVLRTHTSSVESHILETHKPPYRFVFPGKSYRYENVSASNHMVFYQYQGVAVGENITLANLKSTLETFVHMFFGPERKSRFRCKYYPEVEPGIGVDIDCQFCNQKGCSVCKNRGWIEMLGGGMVHPNMFRVVGIDPAKYSGFAWGMGLDRITMARYKINDIRALFNGNLVYKI</sequence>
<dbReference type="PANTHER" id="PTHR11538:SF41">
    <property type="entry name" value="PHENYLALANINE--TRNA LIGASE, MITOCHONDRIAL"/>
    <property type="match status" value="1"/>
</dbReference>
<dbReference type="PROSITE" id="PS50862">
    <property type="entry name" value="AA_TRNA_LIGASE_II"/>
    <property type="match status" value="1"/>
</dbReference>
<comment type="caution">
    <text evidence="9">The sequence shown here is derived from an EMBL/GenBank/DDBJ whole genome shotgun (WGS) entry which is preliminary data.</text>
</comment>
<dbReference type="AlphaFoldDB" id="A0A0G1B4T3"/>
<keyword evidence="2 9" id="KW-0436">Ligase</keyword>
<dbReference type="GO" id="GO:0006432">
    <property type="term" value="P:phenylalanyl-tRNA aminoacylation"/>
    <property type="evidence" value="ECO:0007669"/>
    <property type="project" value="InterPro"/>
</dbReference>
<keyword evidence="3" id="KW-0547">Nucleotide-binding</keyword>
<evidence type="ECO:0000256" key="7">
    <source>
        <dbReference type="ARBA" id="ARBA00049255"/>
    </source>
</evidence>
<dbReference type="GO" id="GO:0000049">
    <property type="term" value="F:tRNA binding"/>
    <property type="evidence" value="ECO:0007669"/>
    <property type="project" value="InterPro"/>
</dbReference>
<dbReference type="Proteomes" id="UP000034160">
    <property type="component" value="Unassembled WGS sequence"/>
</dbReference>
<feature type="domain" description="Aminoacyl-transfer RNA synthetases class-II family profile" evidence="8">
    <location>
        <begin position="104"/>
        <end position="324"/>
    </location>
</feature>
<dbReference type="InterPro" id="IPR006195">
    <property type="entry name" value="aa-tRNA-synth_II"/>
</dbReference>
<evidence type="ECO:0000256" key="3">
    <source>
        <dbReference type="ARBA" id="ARBA00022741"/>
    </source>
</evidence>
<evidence type="ECO:0000256" key="2">
    <source>
        <dbReference type="ARBA" id="ARBA00022598"/>
    </source>
</evidence>
<name>A0A0G1B4T3_9BACT</name>
<evidence type="ECO:0000256" key="6">
    <source>
        <dbReference type="ARBA" id="ARBA00023146"/>
    </source>
</evidence>
<proteinExistence type="predicted"/>
<organism evidence="9 10">
    <name type="scientific">Candidatus Amesbacteria bacterium GW2011_GWA2_42_12</name>
    <dbReference type="NCBI Taxonomy" id="1618356"/>
    <lineage>
        <taxon>Bacteria</taxon>
        <taxon>Candidatus Amesiibacteriota</taxon>
    </lineage>
</organism>
<evidence type="ECO:0000313" key="9">
    <source>
        <dbReference type="EMBL" id="KKS32553.1"/>
    </source>
</evidence>
<dbReference type="GO" id="GO:0005524">
    <property type="term" value="F:ATP binding"/>
    <property type="evidence" value="ECO:0007669"/>
    <property type="project" value="UniProtKB-KW"/>
</dbReference>
<evidence type="ECO:0000256" key="5">
    <source>
        <dbReference type="ARBA" id="ARBA00022917"/>
    </source>
</evidence>
<evidence type="ECO:0000259" key="8">
    <source>
        <dbReference type="PROSITE" id="PS50862"/>
    </source>
</evidence>